<organism evidence="2 3">
    <name type="scientific">Flavobacterium psychrolimnae</name>
    <dbReference type="NCBI Taxonomy" id="249351"/>
    <lineage>
        <taxon>Bacteria</taxon>
        <taxon>Pseudomonadati</taxon>
        <taxon>Bacteroidota</taxon>
        <taxon>Flavobacteriia</taxon>
        <taxon>Flavobacteriales</taxon>
        <taxon>Flavobacteriaceae</taxon>
        <taxon>Flavobacterium</taxon>
    </lineage>
</organism>
<dbReference type="CDD" id="cd00761">
    <property type="entry name" value="Glyco_tranf_GTA_type"/>
    <property type="match status" value="1"/>
</dbReference>
<dbReference type="Proteomes" id="UP000253676">
    <property type="component" value="Unassembled WGS sequence"/>
</dbReference>
<dbReference type="OrthoDB" id="9778406at2"/>
<dbReference type="SUPFAM" id="SSF53448">
    <property type="entry name" value="Nucleotide-diphospho-sugar transferases"/>
    <property type="match status" value="1"/>
</dbReference>
<feature type="domain" description="Glycosyltransferase 2-like" evidence="1">
    <location>
        <begin position="102"/>
        <end position="220"/>
    </location>
</feature>
<evidence type="ECO:0000313" key="2">
    <source>
        <dbReference type="EMBL" id="RBN51937.1"/>
    </source>
</evidence>
<dbReference type="Gene3D" id="3.90.550.10">
    <property type="entry name" value="Spore Coat Polysaccharide Biosynthesis Protein SpsA, Chain A"/>
    <property type="match status" value="1"/>
</dbReference>
<keyword evidence="3" id="KW-1185">Reference proteome</keyword>
<sequence>MTAKSLRVPAPPILLLRNYANDCIRQSKVFSFTKLNYLYLCKYNNKLTKEFKKGDLEIVLATMNRDSLDFLIPMFPFCHFSEFPILIINQTTENELLVSDFPSVRIVNSFEKGLSKSRNLGLQNAIGKIILLADDDEVFKENFENTILEAHNNYPEATSICFAIEDSKGFLFKKYPAKPKLQLNNLDVFNVLSIEISLKTKSLHQFNTKFDTDFGLGSCFSMGEEAVFLSDLKKQQQNIIIVPTVIASHPAVSTDGKLNFEQRYYIQGAFLTRVVKDHYLKLLFLKLFFDLKQNRIQINQVYTALKSANKGKSAYLQINK</sequence>
<dbReference type="InterPro" id="IPR029044">
    <property type="entry name" value="Nucleotide-diphossugar_trans"/>
</dbReference>
<comment type="caution">
    <text evidence="2">The sequence shown here is derived from an EMBL/GenBank/DDBJ whole genome shotgun (WGS) entry which is preliminary data.</text>
</comment>
<evidence type="ECO:0000313" key="3">
    <source>
        <dbReference type="Proteomes" id="UP000253676"/>
    </source>
</evidence>
<evidence type="ECO:0000259" key="1">
    <source>
        <dbReference type="Pfam" id="PF00535"/>
    </source>
</evidence>
<dbReference type="InterPro" id="IPR001173">
    <property type="entry name" value="Glyco_trans_2-like"/>
</dbReference>
<dbReference type="AlphaFoldDB" id="A0A366B6Z3"/>
<accession>A0A366B6Z3</accession>
<dbReference type="Pfam" id="PF00535">
    <property type="entry name" value="Glycos_transf_2"/>
    <property type="match status" value="1"/>
</dbReference>
<reference evidence="2 3" key="1">
    <citation type="submission" date="2018-07" db="EMBL/GenBank/DDBJ databases">
        <title>Complete genome sequence of Flavobacterium psychrolimnae LMG 22018.</title>
        <authorList>
            <person name="Kim D.-U."/>
        </authorList>
    </citation>
    <scope>NUCLEOTIDE SEQUENCE [LARGE SCALE GENOMIC DNA]</scope>
    <source>
        <strain evidence="2 3">LMG 22018</strain>
    </source>
</reference>
<name>A0A366B6Z3_9FLAO</name>
<proteinExistence type="predicted"/>
<protein>
    <recommendedName>
        <fullName evidence="1">Glycosyltransferase 2-like domain-containing protein</fullName>
    </recommendedName>
</protein>
<dbReference type="EMBL" id="QNUX01000001">
    <property type="protein sequence ID" value="RBN51937.1"/>
    <property type="molecule type" value="Genomic_DNA"/>
</dbReference>
<gene>
    <name evidence="2" type="ORF">DR980_01910</name>
</gene>